<comment type="pathway">
    <text evidence="1 7">Glycan metabolism; pectin degradation; 2-dehydro-3-deoxy-D-gluconate from pectin: step 1/5.</text>
</comment>
<evidence type="ECO:0000313" key="11">
    <source>
        <dbReference type="Proteomes" id="UP000032141"/>
    </source>
</evidence>
<dbReference type="InterPro" id="IPR011050">
    <property type="entry name" value="Pectin_lyase_fold/virulence"/>
</dbReference>
<dbReference type="InterPro" id="IPR033131">
    <property type="entry name" value="Pectinesterase_Asp_AS"/>
</dbReference>
<keyword evidence="5 7" id="KW-0063">Aspartyl esterase</keyword>
<dbReference type="UniPathway" id="UPA00545">
    <property type="reaction ID" value="UER00823"/>
</dbReference>
<dbReference type="Gene3D" id="2.160.20.10">
    <property type="entry name" value="Single-stranded right-handed beta-helix, Pectin lyase-like"/>
    <property type="match status" value="1"/>
</dbReference>
<evidence type="ECO:0000256" key="1">
    <source>
        <dbReference type="ARBA" id="ARBA00005184"/>
    </source>
</evidence>
<dbReference type="STRING" id="109376.A0A0D3A5J9"/>
<dbReference type="HOGENOM" id="CLU_012243_4_0_1"/>
<dbReference type="Gramene" id="Bo1g034600.1">
    <property type="protein sequence ID" value="Bo1g034600.1"/>
    <property type="gene ID" value="Bo1g034600"/>
</dbReference>
<dbReference type="PROSITE" id="PS00503">
    <property type="entry name" value="PECTINESTERASE_2"/>
    <property type="match status" value="1"/>
</dbReference>
<proteinExistence type="inferred from homology"/>
<dbReference type="SUPFAM" id="SSF51126">
    <property type="entry name" value="Pectin lyase-like"/>
    <property type="match status" value="1"/>
</dbReference>
<evidence type="ECO:0000256" key="7">
    <source>
        <dbReference type="RuleBase" id="RU000589"/>
    </source>
</evidence>
<sequence>MIFTSCLALAVDEFPSWIEKNTLHASKVLKMNANLVVAKDGSGDYVTVKEAVGAAPENSPKRFIIYIKQGVYSEIVEIGVTKTNITFVGDGQDSTILTGSLNKKDGVKTFSSATVAVNGDGFVAQDLCFQNTAGPSKSQAVALRVSAERAVIYRCRIDGYQDTLYAFSGSQLYRESYITGTVDFIFGHASAVFQYCQIVARKPDQGQSNMVTAQNRDNPSENSAFTLQRCNITASADLAPIKSTVKTYLGRPWGVMSTVVVMESFIDDHIDPAGWYPWDIGKEPSPSIYYGEFDNYGPGANTSERVTWKGFRAIQDPKEAERFTVGQLIHGELWLNTTGVPYETGLWLLYSIRIYAYNMLTLIVYNICLVVAEFYWSCDYSYFN</sequence>
<dbReference type="EnsemblPlants" id="Bo1g034600.1">
    <property type="protein sequence ID" value="Bo1g034600.1"/>
    <property type="gene ID" value="Bo1g034600"/>
</dbReference>
<evidence type="ECO:0000256" key="4">
    <source>
        <dbReference type="ARBA" id="ARBA00022801"/>
    </source>
</evidence>
<dbReference type="GO" id="GO:0045490">
    <property type="term" value="P:pectin catabolic process"/>
    <property type="evidence" value="ECO:0007669"/>
    <property type="project" value="UniProtKB-UniRule"/>
</dbReference>
<dbReference type="Pfam" id="PF01095">
    <property type="entry name" value="Pectinesterase"/>
    <property type="match status" value="1"/>
</dbReference>
<evidence type="ECO:0000256" key="2">
    <source>
        <dbReference type="ARBA" id="ARBA00006027"/>
    </source>
</evidence>
<dbReference type="GO" id="GO:0030599">
    <property type="term" value="F:pectinesterase activity"/>
    <property type="evidence" value="ECO:0007669"/>
    <property type="project" value="UniProtKB-UniRule"/>
</dbReference>
<evidence type="ECO:0000313" key="10">
    <source>
        <dbReference type="EnsemblPlants" id="Bo1g034600.1"/>
    </source>
</evidence>
<organism evidence="10 11">
    <name type="scientific">Brassica oleracea var. oleracea</name>
    <dbReference type="NCBI Taxonomy" id="109376"/>
    <lineage>
        <taxon>Eukaryota</taxon>
        <taxon>Viridiplantae</taxon>
        <taxon>Streptophyta</taxon>
        <taxon>Embryophyta</taxon>
        <taxon>Tracheophyta</taxon>
        <taxon>Spermatophyta</taxon>
        <taxon>Magnoliopsida</taxon>
        <taxon>eudicotyledons</taxon>
        <taxon>Gunneridae</taxon>
        <taxon>Pentapetalae</taxon>
        <taxon>rosids</taxon>
        <taxon>malvids</taxon>
        <taxon>Brassicales</taxon>
        <taxon>Brassicaceae</taxon>
        <taxon>Brassiceae</taxon>
        <taxon>Brassica</taxon>
    </lineage>
</organism>
<reference evidence="10" key="2">
    <citation type="submission" date="2015-03" db="UniProtKB">
        <authorList>
            <consortium name="EnsemblPlants"/>
        </authorList>
    </citation>
    <scope>IDENTIFICATION</scope>
</reference>
<evidence type="ECO:0000256" key="3">
    <source>
        <dbReference type="ARBA" id="ARBA00007786"/>
    </source>
</evidence>
<comment type="similarity">
    <text evidence="3">In the C-terminal section; belongs to the pectinesterase family.</text>
</comment>
<name>A0A0D3A5J9_BRAOL</name>
<keyword evidence="8" id="KW-1133">Transmembrane helix</keyword>
<feature type="active site" evidence="6">
    <location>
        <position position="183"/>
    </location>
</feature>
<keyword evidence="8" id="KW-0812">Transmembrane</keyword>
<keyword evidence="8" id="KW-0472">Membrane</keyword>
<feature type="transmembrane region" description="Helical" evidence="8">
    <location>
        <begin position="355"/>
        <end position="376"/>
    </location>
</feature>
<evidence type="ECO:0000256" key="5">
    <source>
        <dbReference type="ARBA" id="ARBA00023085"/>
    </source>
</evidence>
<dbReference type="EC" id="3.1.1.11" evidence="7"/>
<dbReference type="AlphaFoldDB" id="A0A0D3A5J9"/>
<dbReference type="eggNOG" id="ENOG502QUQ5">
    <property type="taxonomic scope" value="Eukaryota"/>
</dbReference>
<evidence type="ECO:0000259" key="9">
    <source>
        <dbReference type="Pfam" id="PF01095"/>
    </source>
</evidence>
<dbReference type="Proteomes" id="UP000032141">
    <property type="component" value="Chromosome C1"/>
</dbReference>
<dbReference type="OMA" id="YRESYIT"/>
<protein>
    <recommendedName>
        <fullName evidence="7">Pectinesterase</fullName>
        <ecNumber evidence="7">3.1.1.11</ecNumber>
    </recommendedName>
</protein>
<evidence type="ECO:0000256" key="8">
    <source>
        <dbReference type="SAM" id="Phobius"/>
    </source>
</evidence>
<comment type="catalytic activity">
    <reaction evidence="7">
        <text>[(1-&gt;4)-alpha-D-galacturonosyl methyl ester](n) + n H2O = [(1-&gt;4)-alpha-D-galacturonosyl](n) + n methanol + n H(+)</text>
        <dbReference type="Rhea" id="RHEA:22380"/>
        <dbReference type="Rhea" id="RHEA-COMP:14570"/>
        <dbReference type="Rhea" id="RHEA-COMP:14573"/>
        <dbReference type="ChEBI" id="CHEBI:15377"/>
        <dbReference type="ChEBI" id="CHEBI:15378"/>
        <dbReference type="ChEBI" id="CHEBI:17790"/>
        <dbReference type="ChEBI" id="CHEBI:140522"/>
        <dbReference type="ChEBI" id="CHEBI:140523"/>
        <dbReference type="EC" id="3.1.1.11"/>
    </reaction>
</comment>
<keyword evidence="11" id="KW-1185">Reference proteome</keyword>
<dbReference type="InterPro" id="IPR012334">
    <property type="entry name" value="Pectin_lyas_fold"/>
</dbReference>
<dbReference type="PANTHER" id="PTHR31707">
    <property type="entry name" value="PECTINESTERASE"/>
    <property type="match status" value="1"/>
</dbReference>
<reference evidence="10 11" key="1">
    <citation type="journal article" date="2014" name="Genome Biol.">
        <title>Transcriptome and methylome profiling reveals relics of genome dominance in the mesopolyploid Brassica oleracea.</title>
        <authorList>
            <person name="Parkin I.A."/>
            <person name="Koh C."/>
            <person name="Tang H."/>
            <person name="Robinson S.J."/>
            <person name="Kagale S."/>
            <person name="Clarke W.E."/>
            <person name="Town C.D."/>
            <person name="Nixon J."/>
            <person name="Krishnakumar V."/>
            <person name="Bidwell S.L."/>
            <person name="Denoeud F."/>
            <person name="Belcram H."/>
            <person name="Links M.G."/>
            <person name="Just J."/>
            <person name="Clarke C."/>
            <person name="Bender T."/>
            <person name="Huebert T."/>
            <person name="Mason A.S."/>
            <person name="Pires J.C."/>
            <person name="Barker G."/>
            <person name="Moore J."/>
            <person name="Walley P.G."/>
            <person name="Manoli S."/>
            <person name="Batley J."/>
            <person name="Edwards D."/>
            <person name="Nelson M.N."/>
            <person name="Wang X."/>
            <person name="Paterson A.H."/>
            <person name="King G."/>
            <person name="Bancroft I."/>
            <person name="Chalhoub B."/>
            <person name="Sharpe A.G."/>
        </authorList>
    </citation>
    <scope>NUCLEOTIDE SEQUENCE</scope>
    <source>
        <strain evidence="10 11">cv. TO1000</strain>
    </source>
</reference>
<keyword evidence="4 7" id="KW-0378">Hydrolase</keyword>
<dbReference type="InterPro" id="IPR000070">
    <property type="entry name" value="Pectinesterase_cat"/>
</dbReference>
<dbReference type="GO" id="GO:0042545">
    <property type="term" value="P:cell wall modification"/>
    <property type="evidence" value="ECO:0007669"/>
    <property type="project" value="UniProtKB-UniRule"/>
</dbReference>
<feature type="domain" description="Pectinesterase catalytic" evidence="9">
    <location>
        <begin position="34"/>
        <end position="331"/>
    </location>
</feature>
<evidence type="ECO:0000256" key="6">
    <source>
        <dbReference type="PROSITE-ProRule" id="PRU10040"/>
    </source>
</evidence>
<comment type="similarity">
    <text evidence="2">In the N-terminal section; belongs to the PMEI family.</text>
</comment>
<accession>A0A0D3A5J9</accession>
<dbReference type="FunFam" id="2.160.20.10:FF:000001">
    <property type="entry name" value="Pectinesterase"/>
    <property type="match status" value="1"/>
</dbReference>